<dbReference type="AlphaFoldDB" id="A0A8J5ZMG2"/>
<dbReference type="InterPro" id="IPR013103">
    <property type="entry name" value="RVT_2"/>
</dbReference>
<keyword evidence="2" id="KW-0479">Metal-binding</keyword>
<evidence type="ECO:0000256" key="1">
    <source>
        <dbReference type="ARBA" id="ARBA00022670"/>
    </source>
</evidence>
<dbReference type="InterPro" id="IPR043502">
    <property type="entry name" value="DNA/RNA_pol_sf"/>
</dbReference>
<reference evidence="7 8" key="1">
    <citation type="journal article" date="2021" name="bioRxiv">
        <title>The Gossypium anomalum genome as a resource for cotton improvement and evolutionary analysis of hybrid incompatibility.</title>
        <authorList>
            <person name="Grover C.E."/>
            <person name="Yuan D."/>
            <person name="Arick M.A."/>
            <person name="Miller E.R."/>
            <person name="Hu G."/>
            <person name="Peterson D.G."/>
            <person name="Wendel J.F."/>
            <person name="Udall J.A."/>
        </authorList>
    </citation>
    <scope>NUCLEOTIDE SEQUENCE [LARGE SCALE GENOMIC DNA]</scope>
    <source>
        <strain evidence="7">JFW-Udall</strain>
        <tissue evidence="7">Leaf</tissue>
    </source>
</reference>
<sequence>MASSGFSPAAPPVFNGEGFHIWVVKMRTYLQAFDLWEVVNTDAEPASLRANPTVAQMRQHADEKTKRYKAMSCIQNCVSDVIFTRIMACETPKQAWDKLKEQFQGTERTRQQQLLNLRRDFENLNMKEEETVKQYSDRIMAVVNSIRLLGEQFSEARIVEKVLSTLPERYEAKISSLEDSRDLATISLTELINALYAQEQRRASRMEEHQEGAFQAKAKATSSTSAYKGKKSWKNRPKPDAARGGDRLCRFSKRPQPRAEAQIAEDGSDNEEQVFAVSWSAAQKKVSEGWLLDSGCTNHMSPDAAIFKSLDRSCKTKVKVGNGHFIKAEGKGDMVIRTPTGNKIISNVLLVPEIDRNLLSIAQLVEKGYTVVFKGNECQISDPSGSMLMSVAMTEKSFVVAWNKGFDNAYAVSSEDSKLWHQRLGHANFKSMAQMVSKEMVENFTKTVQSEDVCEVCQMGKQARLPFPTNTTWRASSKLELVHSDVCGPMRTESLSGNKYFILFIDDYTRYCWVYFLKHKSEVAQVFIKFKAAVETETGCKIKTIRSDNGTEYTSAQFQSLCKDAGIKHQLTNVYTPQQNGVSERKNRSLMDMARCLLFKKNLPKTMWAEAVNTAVYIQNRLPTKALAHKTPFEAWFGFIGSYESLCMVKKGYRILDPLTNKIQVSRDVVFDEKACWNWERNEPEAIPEELVTDQFEADQNDPEMDVDDEPVRGTRTLADVYERAHVAQEEPCCFEEAEAHQGWKQAMDDEIAMIEKNKTWELVPRPTNRKVIGVKWVYRAKQNADGSLNKLKARLVVKGFSQKYGLDYMETFAPVARLDTIRLLIALAAQKQWKIHQLDVKSTFLNGFLEEEIYIDQPQGFVVSGKEQMVYKLKKALYGLKQAPRAWYTRIDSYLLSLGFERSISEPTLYVKKKQAETQLIVSLYVDDLLVTGGDRSMLADFKAKMKDMFEMSDLG</sequence>
<dbReference type="PANTHER" id="PTHR42648:SF18">
    <property type="entry name" value="RETROTRANSPOSON, UNCLASSIFIED-LIKE PROTEIN"/>
    <property type="match status" value="1"/>
</dbReference>
<dbReference type="GO" id="GO:0004190">
    <property type="term" value="F:aspartic-type endopeptidase activity"/>
    <property type="evidence" value="ECO:0007669"/>
    <property type="project" value="UniProtKB-KW"/>
</dbReference>
<dbReference type="InterPro" id="IPR036397">
    <property type="entry name" value="RNaseH_sf"/>
</dbReference>
<dbReference type="EMBL" id="JAHUZN010000003">
    <property type="protein sequence ID" value="KAG8498925.1"/>
    <property type="molecule type" value="Genomic_DNA"/>
</dbReference>
<dbReference type="Gene3D" id="3.30.420.10">
    <property type="entry name" value="Ribonuclease H-like superfamily/Ribonuclease H"/>
    <property type="match status" value="1"/>
</dbReference>
<dbReference type="Proteomes" id="UP000701853">
    <property type="component" value="Chromosome 3"/>
</dbReference>
<feature type="region of interest" description="Disordered" evidence="5">
    <location>
        <begin position="206"/>
        <end position="269"/>
    </location>
</feature>
<dbReference type="Pfam" id="PF13976">
    <property type="entry name" value="gag_pre-integrs"/>
    <property type="match status" value="1"/>
</dbReference>
<name>A0A8J5ZMG2_9ROSI</name>
<dbReference type="InterPro" id="IPR001584">
    <property type="entry name" value="Integrase_cat-core"/>
</dbReference>
<dbReference type="InterPro" id="IPR057670">
    <property type="entry name" value="SH3_retrovirus"/>
</dbReference>
<gene>
    <name evidence="7" type="ORF">CXB51_005288</name>
</gene>
<dbReference type="GO" id="GO:0006508">
    <property type="term" value="P:proteolysis"/>
    <property type="evidence" value="ECO:0007669"/>
    <property type="project" value="UniProtKB-KW"/>
</dbReference>
<keyword evidence="8" id="KW-1185">Reference proteome</keyword>
<dbReference type="Pfam" id="PF25597">
    <property type="entry name" value="SH3_retrovirus"/>
    <property type="match status" value="1"/>
</dbReference>
<dbReference type="PANTHER" id="PTHR42648">
    <property type="entry name" value="TRANSPOSASE, PUTATIVE-RELATED"/>
    <property type="match status" value="1"/>
</dbReference>
<dbReference type="InterPro" id="IPR025724">
    <property type="entry name" value="GAG-pre-integrase_dom"/>
</dbReference>
<feature type="domain" description="Integrase catalytic" evidence="6">
    <location>
        <begin position="474"/>
        <end position="640"/>
    </location>
</feature>
<dbReference type="SUPFAM" id="SSF56672">
    <property type="entry name" value="DNA/RNA polymerases"/>
    <property type="match status" value="1"/>
</dbReference>
<dbReference type="InterPro" id="IPR054722">
    <property type="entry name" value="PolX-like_BBD"/>
</dbReference>
<keyword evidence="1" id="KW-0645">Protease</keyword>
<dbReference type="GO" id="GO:0015074">
    <property type="term" value="P:DNA integration"/>
    <property type="evidence" value="ECO:0007669"/>
    <property type="project" value="InterPro"/>
</dbReference>
<proteinExistence type="predicted"/>
<feature type="compositionally biased region" description="Low complexity" evidence="5">
    <location>
        <begin position="216"/>
        <end position="227"/>
    </location>
</feature>
<evidence type="ECO:0000313" key="7">
    <source>
        <dbReference type="EMBL" id="KAG8498925.1"/>
    </source>
</evidence>
<dbReference type="Pfam" id="PF22936">
    <property type="entry name" value="Pol_BBD"/>
    <property type="match status" value="1"/>
</dbReference>
<dbReference type="GO" id="GO:0046872">
    <property type="term" value="F:metal ion binding"/>
    <property type="evidence" value="ECO:0007669"/>
    <property type="project" value="UniProtKB-KW"/>
</dbReference>
<protein>
    <recommendedName>
        <fullName evidence="6">Integrase catalytic domain-containing protein</fullName>
    </recommendedName>
</protein>
<evidence type="ECO:0000256" key="5">
    <source>
        <dbReference type="SAM" id="MobiDB-lite"/>
    </source>
</evidence>
<dbReference type="Pfam" id="PF14223">
    <property type="entry name" value="Retrotran_gag_2"/>
    <property type="match status" value="1"/>
</dbReference>
<comment type="caution">
    <text evidence="7">The sequence shown here is derived from an EMBL/GenBank/DDBJ whole genome shotgun (WGS) entry which is preliminary data.</text>
</comment>
<evidence type="ECO:0000256" key="4">
    <source>
        <dbReference type="ARBA" id="ARBA00022801"/>
    </source>
</evidence>
<dbReference type="InterPro" id="IPR039537">
    <property type="entry name" value="Retrotran_Ty1/copia-like"/>
</dbReference>
<evidence type="ECO:0000313" key="8">
    <source>
        <dbReference type="Proteomes" id="UP000701853"/>
    </source>
</evidence>
<evidence type="ECO:0000256" key="2">
    <source>
        <dbReference type="ARBA" id="ARBA00022723"/>
    </source>
</evidence>
<evidence type="ECO:0000256" key="3">
    <source>
        <dbReference type="ARBA" id="ARBA00022750"/>
    </source>
</evidence>
<organism evidence="7 8">
    <name type="scientific">Gossypium anomalum</name>
    <dbReference type="NCBI Taxonomy" id="47600"/>
    <lineage>
        <taxon>Eukaryota</taxon>
        <taxon>Viridiplantae</taxon>
        <taxon>Streptophyta</taxon>
        <taxon>Embryophyta</taxon>
        <taxon>Tracheophyta</taxon>
        <taxon>Spermatophyta</taxon>
        <taxon>Magnoliopsida</taxon>
        <taxon>eudicotyledons</taxon>
        <taxon>Gunneridae</taxon>
        <taxon>Pentapetalae</taxon>
        <taxon>rosids</taxon>
        <taxon>malvids</taxon>
        <taxon>Malvales</taxon>
        <taxon>Malvaceae</taxon>
        <taxon>Malvoideae</taxon>
        <taxon>Gossypium</taxon>
    </lineage>
</organism>
<dbReference type="Pfam" id="PF07727">
    <property type="entry name" value="RVT_2"/>
    <property type="match status" value="1"/>
</dbReference>
<evidence type="ECO:0000259" key="6">
    <source>
        <dbReference type="PROSITE" id="PS50994"/>
    </source>
</evidence>
<dbReference type="SUPFAM" id="SSF53098">
    <property type="entry name" value="Ribonuclease H-like"/>
    <property type="match status" value="1"/>
</dbReference>
<dbReference type="GO" id="GO:0003676">
    <property type="term" value="F:nucleic acid binding"/>
    <property type="evidence" value="ECO:0007669"/>
    <property type="project" value="InterPro"/>
</dbReference>
<dbReference type="Pfam" id="PF00665">
    <property type="entry name" value="rve"/>
    <property type="match status" value="1"/>
</dbReference>
<dbReference type="OrthoDB" id="547913at2759"/>
<keyword evidence="3" id="KW-0064">Aspartyl protease</keyword>
<dbReference type="PROSITE" id="PS50994">
    <property type="entry name" value="INTEGRASE"/>
    <property type="match status" value="1"/>
</dbReference>
<keyword evidence="4" id="KW-0378">Hydrolase</keyword>
<accession>A0A8J5ZMG2</accession>
<feature type="compositionally biased region" description="Basic and acidic residues" evidence="5">
    <location>
        <begin position="237"/>
        <end position="249"/>
    </location>
</feature>
<dbReference type="InterPro" id="IPR012337">
    <property type="entry name" value="RNaseH-like_sf"/>
</dbReference>